<dbReference type="AlphaFoldDB" id="A0A6A5SCJ9"/>
<name>A0A6A5SCJ9_9PLEO</name>
<evidence type="ECO:0000313" key="1">
    <source>
        <dbReference type="EMBL" id="KAF1937419.1"/>
    </source>
</evidence>
<reference evidence="1" key="1">
    <citation type="journal article" date="2020" name="Stud. Mycol.">
        <title>101 Dothideomycetes genomes: a test case for predicting lifestyles and emergence of pathogens.</title>
        <authorList>
            <person name="Haridas S."/>
            <person name="Albert R."/>
            <person name="Binder M."/>
            <person name="Bloem J."/>
            <person name="Labutti K."/>
            <person name="Salamov A."/>
            <person name="Andreopoulos B."/>
            <person name="Baker S."/>
            <person name="Barry K."/>
            <person name="Bills G."/>
            <person name="Bluhm B."/>
            <person name="Cannon C."/>
            <person name="Castanera R."/>
            <person name="Culley D."/>
            <person name="Daum C."/>
            <person name="Ezra D."/>
            <person name="Gonzalez J."/>
            <person name="Henrissat B."/>
            <person name="Kuo A."/>
            <person name="Liang C."/>
            <person name="Lipzen A."/>
            <person name="Lutzoni F."/>
            <person name="Magnuson J."/>
            <person name="Mondo S."/>
            <person name="Nolan M."/>
            <person name="Ohm R."/>
            <person name="Pangilinan J."/>
            <person name="Park H.-J."/>
            <person name="Ramirez L."/>
            <person name="Alfaro M."/>
            <person name="Sun H."/>
            <person name="Tritt A."/>
            <person name="Yoshinaga Y."/>
            <person name="Zwiers L.-H."/>
            <person name="Turgeon B."/>
            <person name="Goodwin S."/>
            <person name="Spatafora J."/>
            <person name="Crous P."/>
            <person name="Grigoriev I."/>
        </authorList>
    </citation>
    <scope>NUCLEOTIDE SEQUENCE</scope>
    <source>
        <strain evidence="1">CBS 161.51</strain>
    </source>
</reference>
<organism evidence="1 2">
    <name type="scientific">Clathrospora elynae</name>
    <dbReference type="NCBI Taxonomy" id="706981"/>
    <lineage>
        <taxon>Eukaryota</taxon>
        <taxon>Fungi</taxon>
        <taxon>Dikarya</taxon>
        <taxon>Ascomycota</taxon>
        <taxon>Pezizomycotina</taxon>
        <taxon>Dothideomycetes</taxon>
        <taxon>Pleosporomycetidae</taxon>
        <taxon>Pleosporales</taxon>
        <taxon>Diademaceae</taxon>
        <taxon>Clathrospora</taxon>
    </lineage>
</organism>
<evidence type="ECO:0000313" key="2">
    <source>
        <dbReference type="Proteomes" id="UP000800038"/>
    </source>
</evidence>
<dbReference type="EMBL" id="ML976140">
    <property type="protein sequence ID" value="KAF1937419.1"/>
    <property type="molecule type" value="Genomic_DNA"/>
</dbReference>
<proteinExistence type="predicted"/>
<keyword evidence="2" id="KW-1185">Reference proteome</keyword>
<gene>
    <name evidence="1" type="ORF">EJ02DRAFT_458761</name>
</gene>
<sequence length="76" mass="8454">MHCAFLLALLLLGFLVRFGSNLQLFLGIIVGVISSARERGFSGRTTRSISNARWLMPQSHGDGMKFEENGQYDAYS</sequence>
<protein>
    <submittedName>
        <fullName evidence="1">Uncharacterized protein</fullName>
    </submittedName>
</protein>
<accession>A0A6A5SCJ9</accession>
<dbReference type="Proteomes" id="UP000800038">
    <property type="component" value="Unassembled WGS sequence"/>
</dbReference>